<name>A0A2N9HLA7_FAGSY</name>
<organism evidence="2">
    <name type="scientific">Fagus sylvatica</name>
    <name type="common">Beechnut</name>
    <dbReference type="NCBI Taxonomy" id="28930"/>
    <lineage>
        <taxon>Eukaryota</taxon>
        <taxon>Viridiplantae</taxon>
        <taxon>Streptophyta</taxon>
        <taxon>Embryophyta</taxon>
        <taxon>Tracheophyta</taxon>
        <taxon>Spermatophyta</taxon>
        <taxon>Magnoliopsida</taxon>
        <taxon>eudicotyledons</taxon>
        <taxon>Gunneridae</taxon>
        <taxon>Pentapetalae</taxon>
        <taxon>rosids</taxon>
        <taxon>fabids</taxon>
        <taxon>Fagales</taxon>
        <taxon>Fagaceae</taxon>
        <taxon>Fagus</taxon>
    </lineage>
</organism>
<feature type="compositionally biased region" description="Polar residues" evidence="1">
    <location>
        <begin position="35"/>
        <end position="65"/>
    </location>
</feature>
<feature type="region of interest" description="Disordered" evidence="1">
    <location>
        <begin position="34"/>
        <end position="65"/>
    </location>
</feature>
<evidence type="ECO:0000256" key="1">
    <source>
        <dbReference type="SAM" id="MobiDB-lite"/>
    </source>
</evidence>
<evidence type="ECO:0000313" key="2">
    <source>
        <dbReference type="EMBL" id="SPD14947.1"/>
    </source>
</evidence>
<dbReference type="EMBL" id="OIVN01004009">
    <property type="protein sequence ID" value="SPD14947.1"/>
    <property type="molecule type" value="Genomic_DNA"/>
</dbReference>
<protein>
    <submittedName>
        <fullName evidence="2">Uncharacterized protein</fullName>
    </submittedName>
</protein>
<proteinExistence type="predicted"/>
<reference evidence="2" key="1">
    <citation type="submission" date="2018-02" db="EMBL/GenBank/DDBJ databases">
        <authorList>
            <person name="Cohen D.B."/>
            <person name="Kent A.D."/>
        </authorList>
    </citation>
    <scope>NUCLEOTIDE SEQUENCE</scope>
</reference>
<accession>A0A2N9HLA7</accession>
<dbReference type="AlphaFoldDB" id="A0A2N9HLA7"/>
<sequence>MTRVSLKFHSESSSAKRTAPVAKFVAFSRGESDRLGQSSHWAPSGCSTTTPIPASAVRQNYRNSL</sequence>
<gene>
    <name evidence="2" type="ORF">FSB_LOCUS42829</name>
</gene>